<dbReference type="GO" id="GO:0008013">
    <property type="term" value="F:beta-catenin binding"/>
    <property type="evidence" value="ECO:0007669"/>
    <property type="project" value="TreeGrafter"/>
</dbReference>
<dbReference type="InterPro" id="IPR013320">
    <property type="entry name" value="ConA-like_dom_sf"/>
</dbReference>
<feature type="compositionally biased region" description="Low complexity" evidence="16">
    <location>
        <begin position="714"/>
        <end position="731"/>
    </location>
</feature>
<keyword evidence="10 17" id="KW-0472">Membrane</keyword>
<protein>
    <submittedName>
        <fullName evidence="20">Ap-cadherin</fullName>
    </submittedName>
</protein>
<dbReference type="PROSITE" id="PS01186">
    <property type="entry name" value="EGF_2"/>
    <property type="match status" value="1"/>
</dbReference>
<dbReference type="GO" id="GO:0016477">
    <property type="term" value="P:cell migration"/>
    <property type="evidence" value="ECO:0007669"/>
    <property type="project" value="TreeGrafter"/>
</dbReference>
<keyword evidence="6" id="KW-0677">Repeat</keyword>
<evidence type="ECO:0000256" key="7">
    <source>
        <dbReference type="ARBA" id="ARBA00022837"/>
    </source>
</evidence>
<evidence type="ECO:0000256" key="5">
    <source>
        <dbReference type="ARBA" id="ARBA00022729"/>
    </source>
</evidence>
<evidence type="ECO:0000256" key="11">
    <source>
        <dbReference type="ARBA" id="ARBA00023157"/>
    </source>
</evidence>
<keyword evidence="11 13" id="KW-1015">Disulfide bond</keyword>
<dbReference type="PROSITE" id="PS00022">
    <property type="entry name" value="EGF_1"/>
    <property type="match status" value="1"/>
</dbReference>
<keyword evidence="13" id="KW-0245">EGF-like domain</keyword>
<organism evidence="20 21">
    <name type="scientific">Stichopus japonicus</name>
    <name type="common">Sea cucumber</name>
    <dbReference type="NCBI Taxonomy" id="307972"/>
    <lineage>
        <taxon>Eukaryota</taxon>
        <taxon>Metazoa</taxon>
        <taxon>Echinodermata</taxon>
        <taxon>Eleutherozoa</taxon>
        <taxon>Echinozoa</taxon>
        <taxon>Holothuroidea</taxon>
        <taxon>Aspidochirotacea</taxon>
        <taxon>Aspidochirotida</taxon>
        <taxon>Stichopodidae</taxon>
        <taxon>Apostichopus</taxon>
    </lineage>
</organism>
<evidence type="ECO:0000256" key="14">
    <source>
        <dbReference type="PROSITE-ProRule" id="PRU00122"/>
    </source>
</evidence>
<dbReference type="Pfam" id="PF02210">
    <property type="entry name" value="Laminin_G_2"/>
    <property type="match status" value="2"/>
</dbReference>
<feature type="disulfide bond" evidence="13">
    <location>
        <begin position="336"/>
        <end position="345"/>
    </location>
</feature>
<evidence type="ECO:0000256" key="1">
    <source>
        <dbReference type="ARBA" id="ARBA00004251"/>
    </source>
</evidence>
<evidence type="ECO:0000256" key="2">
    <source>
        <dbReference type="ARBA" id="ARBA00022475"/>
    </source>
</evidence>
<comment type="subcellular location">
    <subcellularLocation>
        <location evidence="1">Cell membrane</location>
        <topology evidence="1">Single-pass type I membrane protein</topology>
    </subcellularLocation>
</comment>
<dbReference type="GO" id="GO:0005912">
    <property type="term" value="C:adherens junction"/>
    <property type="evidence" value="ECO:0007669"/>
    <property type="project" value="TreeGrafter"/>
</dbReference>
<dbReference type="PANTHER" id="PTHR24027:SF422">
    <property type="entry name" value="CADHERIN DOMAIN-CONTAINING PROTEIN"/>
    <property type="match status" value="1"/>
</dbReference>
<evidence type="ECO:0000256" key="9">
    <source>
        <dbReference type="ARBA" id="ARBA00022989"/>
    </source>
</evidence>
<dbReference type="GO" id="GO:0034332">
    <property type="term" value="P:adherens junction organization"/>
    <property type="evidence" value="ECO:0007669"/>
    <property type="project" value="TreeGrafter"/>
</dbReference>
<keyword evidence="4" id="KW-0479">Metal-binding</keyword>
<dbReference type="GO" id="GO:0000902">
    <property type="term" value="P:cell morphogenesis"/>
    <property type="evidence" value="ECO:0007669"/>
    <property type="project" value="TreeGrafter"/>
</dbReference>
<evidence type="ECO:0000256" key="6">
    <source>
        <dbReference type="ARBA" id="ARBA00022737"/>
    </source>
</evidence>
<sequence length="756" mass="83125">MGGPSAMEKLLKLLSTITGAKEENIDIFTVLPVPDMENTVDVRYSAHGSPYYSAERLNGDAESKIALIESTLTGVTVEAIYIDECGSAECEADCSNVLTIDPDPVVINSVEASMVGINAFISPFCGCAARDGDVGTCIGHYCHNGGTCEDTFSGPKPQDYILLQLRAGKPHSNGLRCWDLTLEVTNNGALNDGKWHKVDIFRNGLDVELVIDDCASASVFENHTTSVFSNSDLCKASATLPGDETVFHANKPLQLGGVNPNLEYPQTLGLDSVDGFNGCIRNVDQDSTLYDLYDVDEASPGSQPGCPDADKHCDALRPPCINGVCDADFSGAVCICNPGWFGDGCDQELDAYDFLDSSYVTYQLKTNLPLPDRESSYKIMIRTRQQTGRVWQITNANTFEHVTMQLQDGYLMSSWHLGDNTISVTLDKYPLDNGEWHSIFFYRYDNYIQIKVDGGGGVRQAENRDSSFRVLQVDRDNLVVGAELLYGVTVSSDFVGCMKDPRIGDNYLGVTETSEFASPMAVNMCHGVYLIGRCLCGRTGLQQQSMPERCEVYDKFDDYECCVRRDFTGKDCDLKSEAVFLTIRAGGIIPIVACLLLLLLLLLLFIVYKRTEDKKNALAFAVDPEDDMRENFINYDEEGGEKDQTAYDITMLRKPVQPSPIVPRPVKTLEDVPQRSIPRDGVNVGDFLEERLGDLTTTRGSPYDTLHTYDYEGEGSTSGSLSSLNSNSSDGSQDYDYLKGLGPPFKRLADMYGGVE</sequence>
<dbReference type="GO" id="GO:0016339">
    <property type="term" value="P:calcium-dependent cell-cell adhesion via plasma membrane cell adhesion molecules"/>
    <property type="evidence" value="ECO:0007669"/>
    <property type="project" value="TreeGrafter"/>
</dbReference>
<dbReference type="GO" id="GO:0007043">
    <property type="term" value="P:cell-cell junction assembly"/>
    <property type="evidence" value="ECO:0007669"/>
    <property type="project" value="TreeGrafter"/>
</dbReference>
<dbReference type="OrthoDB" id="6079678at2759"/>
<dbReference type="Gene3D" id="4.10.900.10">
    <property type="entry name" value="TCF3-CBD (Catenin binding domain)"/>
    <property type="match status" value="1"/>
</dbReference>
<dbReference type="FunFam" id="4.10.900.10:FF:000001">
    <property type="entry name" value="Cadherin 2"/>
    <property type="match status" value="1"/>
</dbReference>
<dbReference type="Pfam" id="PF24811">
    <property type="entry name" value="Ig_Shg"/>
    <property type="match status" value="1"/>
</dbReference>
<dbReference type="InterPro" id="IPR000233">
    <property type="entry name" value="Cadherin_Y-type_LIR"/>
</dbReference>
<keyword evidence="2" id="KW-1003">Cell membrane</keyword>
<comment type="function">
    <text evidence="15">Cadherins are calcium-dependent cell adhesion proteins.</text>
</comment>
<keyword evidence="3 17" id="KW-0812">Transmembrane</keyword>
<feature type="domain" description="Laminin G" evidence="18">
    <location>
        <begin position="349"/>
        <end position="525"/>
    </location>
</feature>
<dbReference type="InterPro" id="IPR001791">
    <property type="entry name" value="Laminin_G"/>
</dbReference>
<comment type="caution">
    <text evidence="20">The sequence shown here is derived from an EMBL/GenBank/DDBJ whole genome shotgun (WGS) entry which is preliminary data.</text>
</comment>
<comment type="caution">
    <text evidence="13">Lacks conserved residue(s) required for the propagation of feature annotation.</text>
</comment>
<keyword evidence="5" id="KW-0732">Signal</keyword>
<reference evidence="20 21" key="1">
    <citation type="journal article" date="2017" name="PLoS Biol.">
        <title>The sea cucumber genome provides insights into morphological evolution and visceral regeneration.</title>
        <authorList>
            <person name="Zhang X."/>
            <person name="Sun L."/>
            <person name="Yuan J."/>
            <person name="Sun Y."/>
            <person name="Gao Y."/>
            <person name="Zhang L."/>
            <person name="Li S."/>
            <person name="Dai H."/>
            <person name="Hamel J.F."/>
            <person name="Liu C."/>
            <person name="Yu Y."/>
            <person name="Liu S."/>
            <person name="Lin W."/>
            <person name="Guo K."/>
            <person name="Jin S."/>
            <person name="Xu P."/>
            <person name="Storey K.B."/>
            <person name="Huan P."/>
            <person name="Zhang T."/>
            <person name="Zhou Y."/>
            <person name="Zhang J."/>
            <person name="Lin C."/>
            <person name="Li X."/>
            <person name="Xing L."/>
            <person name="Huo D."/>
            <person name="Sun M."/>
            <person name="Wang L."/>
            <person name="Mercier A."/>
            <person name="Li F."/>
            <person name="Yang H."/>
            <person name="Xiang J."/>
        </authorList>
    </citation>
    <scope>NUCLEOTIDE SEQUENCE [LARGE SCALE GENOMIC DNA]</scope>
    <source>
        <strain evidence="20">Shaxun</strain>
        <tissue evidence="20">Muscle</tissue>
    </source>
</reference>
<evidence type="ECO:0000256" key="3">
    <source>
        <dbReference type="ARBA" id="ARBA00022692"/>
    </source>
</evidence>
<dbReference type="SUPFAM" id="SSF49899">
    <property type="entry name" value="Concanavalin A-like lectins/glucanases"/>
    <property type="match status" value="2"/>
</dbReference>
<dbReference type="EMBL" id="MRZV01000021">
    <property type="protein sequence ID" value="PIK61969.1"/>
    <property type="molecule type" value="Genomic_DNA"/>
</dbReference>
<dbReference type="Pfam" id="PF01049">
    <property type="entry name" value="CADH_Y-type_LIR"/>
    <property type="match status" value="1"/>
</dbReference>
<feature type="transmembrane region" description="Helical" evidence="17">
    <location>
        <begin position="587"/>
        <end position="608"/>
    </location>
</feature>
<feature type="domain" description="EGF-like" evidence="19">
    <location>
        <begin position="309"/>
        <end position="346"/>
    </location>
</feature>
<accession>A0A2G8LNX4</accession>
<keyword evidence="7" id="KW-0106">Calcium</keyword>
<evidence type="ECO:0000256" key="16">
    <source>
        <dbReference type="SAM" id="MobiDB-lite"/>
    </source>
</evidence>
<evidence type="ECO:0000256" key="17">
    <source>
        <dbReference type="SAM" id="Phobius"/>
    </source>
</evidence>
<dbReference type="Gene3D" id="2.60.120.200">
    <property type="match status" value="2"/>
</dbReference>
<dbReference type="InterPro" id="IPR027397">
    <property type="entry name" value="Catenin-bd_sf"/>
</dbReference>
<dbReference type="GO" id="GO:0016342">
    <property type="term" value="C:catenin complex"/>
    <property type="evidence" value="ECO:0007669"/>
    <property type="project" value="TreeGrafter"/>
</dbReference>
<dbReference type="PROSITE" id="PS50026">
    <property type="entry name" value="EGF_3"/>
    <property type="match status" value="1"/>
</dbReference>
<evidence type="ECO:0000256" key="13">
    <source>
        <dbReference type="PROSITE-ProRule" id="PRU00076"/>
    </source>
</evidence>
<evidence type="ECO:0000256" key="8">
    <source>
        <dbReference type="ARBA" id="ARBA00022889"/>
    </source>
</evidence>
<evidence type="ECO:0000256" key="4">
    <source>
        <dbReference type="ARBA" id="ARBA00022723"/>
    </source>
</evidence>
<gene>
    <name evidence="20" type="ORF">BSL78_01113</name>
</gene>
<name>A0A2G8LNX4_STIJA</name>
<feature type="domain" description="Laminin G" evidence="18">
    <location>
        <begin position="104"/>
        <end position="306"/>
    </location>
</feature>
<feature type="region of interest" description="Disordered" evidence="16">
    <location>
        <begin position="695"/>
        <end position="731"/>
    </location>
</feature>
<evidence type="ECO:0000313" key="20">
    <source>
        <dbReference type="EMBL" id="PIK61969.1"/>
    </source>
</evidence>
<dbReference type="GO" id="GO:0045296">
    <property type="term" value="F:cadherin binding"/>
    <property type="evidence" value="ECO:0007669"/>
    <property type="project" value="TreeGrafter"/>
</dbReference>
<dbReference type="PANTHER" id="PTHR24027">
    <property type="entry name" value="CADHERIN-23"/>
    <property type="match status" value="1"/>
</dbReference>
<dbReference type="PROSITE" id="PS50025">
    <property type="entry name" value="LAM_G_DOMAIN"/>
    <property type="match status" value="2"/>
</dbReference>
<dbReference type="STRING" id="307972.A0A2G8LNX4"/>
<dbReference type="GO" id="GO:0005509">
    <property type="term" value="F:calcium ion binding"/>
    <property type="evidence" value="ECO:0007669"/>
    <property type="project" value="InterPro"/>
</dbReference>
<evidence type="ECO:0000259" key="19">
    <source>
        <dbReference type="PROSITE" id="PS50026"/>
    </source>
</evidence>
<keyword evidence="8" id="KW-0130">Cell adhesion</keyword>
<evidence type="ECO:0000256" key="10">
    <source>
        <dbReference type="ARBA" id="ARBA00023136"/>
    </source>
</evidence>
<evidence type="ECO:0000256" key="12">
    <source>
        <dbReference type="ARBA" id="ARBA00023180"/>
    </source>
</evidence>
<keyword evidence="21" id="KW-1185">Reference proteome</keyword>
<feature type="disulfide bond" evidence="14">
    <location>
        <begin position="279"/>
        <end position="306"/>
    </location>
</feature>
<dbReference type="GO" id="GO:0007156">
    <property type="term" value="P:homophilic cell adhesion via plasma membrane adhesion molecules"/>
    <property type="evidence" value="ECO:0007669"/>
    <property type="project" value="InterPro"/>
</dbReference>
<proteinExistence type="predicted"/>
<dbReference type="SMART" id="SM00282">
    <property type="entry name" value="LamG"/>
    <property type="match status" value="2"/>
</dbReference>
<dbReference type="InterPro" id="IPR056370">
    <property type="entry name" value="Shg-like_Ig-like"/>
</dbReference>
<dbReference type="InterPro" id="IPR039808">
    <property type="entry name" value="Cadherin"/>
</dbReference>
<evidence type="ECO:0000256" key="15">
    <source>
        <dbReference type="RuleBase" id="RU004357"/>
    </source>
</evidence>
<dbReference type="GO" id="GO:0044331">
    <property type="term" value="P:cell-cell adhesion mediated by cadherin"/>
    <property type="evidence" value="ECO:0007669"/>
    <property type="project" value="TreeGrafter"/>
</dbReference>
<dbReference type="CDD" id="cd00110">
    <property type="entry name" value="LamG"/>
    <property type="match status" value="2"/>
</dbReference>
<dbReference type="Proteomes" id="UP000230750">
    <property type="component" value="Unassembled WGS sequence"/>
</dbReference>
<dbReference type="AlphaFoldDB" id="A0A2G8LNX4"/>
<keyword evidence="9 17" id="KW-1133">Transmembrane helix</keyword>
<dbReference type="InterPro" id="IPR000742">
    <property type="entry name" value="EGF"/>
</dbReference>
<evidence type="ECO:0000259" key="18">
    <source>
        <dbReference type="PROSITE" id="PS50025"/>
    </source>
</evidence>
<evidence type="ECO:0000313" key="21">
    <source>
        <dbReference type="Proteomes" id="UP000230750"/>
    </source>
</evidence>
<keyword evidence="12" id="KW-0325">Glycoprotein</keyword>